<dbReference type="Pfam" id="PF03144">
    <property type="entry name" value="GTP_EFTU_D2"/>
    <property type="match status" value="1"/>
</dbReference>
<dbReference type="RefSeq" id="WP_366923462.1">
    <property type="nucleotide sequence ID" value="NZ_CP121694.1"/>
</dbReference>
<dbReference type="PROSITE" id="PS51722">
    <property type="entry name" value="G_TR_2"/>
    <property type="match status" value="1"/>
</dbReference>
<feature type="domain" description="Tr-type G" evidence="9">
    <location>
        <begin position="1"/>
        <end position="173"/>
    </location>
</feature>
<evidence type="ECO:0000313" key="10">
    <source>
        <dbReference type="EMBL" id="WRO20569.1"/>
    </source>
</evidence>
<dbReference type="GO" id="GO:0001514">
    <property type="term" value="P:selenocysteine incorporation"/>
    <property type="evidence" value="ECO:0007669"/>
    <property type="project" value="InterPro"/>
</dbReference>
<dbReference type="InterPro" id="IPR009001">
    <property type="entry name" value="Transl_elong_EF1A/Init_IF2_C"/>
</dbReference>
<sequence length="633" mass="70574">MDYVIVGTAGHVDHGKTVLVKALTGKDTDRLKEEKERGISIELGFAPLQLHDGTNVGIVDVPGHERFIRQMLAGVAGMDLVMLVIAADESVMPQTQEHLDIIDLLQVKSGIVVITKKDLVEEEWLDLVQEEVKDVIAETVLVDAPIIAVSAVTGEGMDELKSLLAEKIAYTPPKSTSGKLRLPIDRKFSVTGFGTVVTGTLWGGEIKVGDQVEIMPEGLSSRVRNLQVHGDTVNSASAGQRVAVNLADVELEELHRGQMITVPGLLTPSHRMDVQLKLLTSAAKPLKQRARVRLYLGTAETFARVNLLDREEIKPGESCFCQFMIEEPLVGARQDRFVVRTYSPMHTIGGGVVIDAAAPKHKRYRPRVLESLATRLQGTPAELIMQTLIQGKQMVSIPQIEEELGLSQADIQQGIAKLDAKNRVLLQVNEGTEVIMAVNVFQKLSDDAKKLLQDFHQHYPLRVGMPKEELRSRMFPLWKGKQFNSFLQAAADSGWIKVIANEVALSSFQVQANPELQKQMGQILKQLEENPFQPPLWPEVVRQVGLNDEAVEILSYMIRIGSLERISDQLVFSRKAVDEAKRRIGQYIEEKGTISLGEVRDLLDSSRKYVLPLLEYFDQIKFTKRVQDKRILF</sequence>
<evidence type="ECO:0000256" key="6">
    <source>
        <dbReference type="ARBA" id="ARBA00023134"/>
    </source>
</evidence>
<dbReference type="NCBIfam" id="TIGR00475">
    <property type="entry name" value="selB"/>
    <property type="match status" value="1"/>
</dbReference>
<dbReference type="InterPro" id="IPR036390">
    <property type="entry name" value="WH_DNA-bd_sf"/>
</dbReference>
<evidence type="ECO:0000256" key="3">
    <source>
        <dbReference type="ARBA" id="ARBA00022490"/>
    </source>
</evidence>
<dbReference type="SUPFAM" id="SSF52540">
    <property type="entry name" value="P-loop containing nucleoside triphosphate hydrolases"/>
    <property type="match status" value="1"/>
</dbReference>
<evidence type="ECO:0000256" key="1">
    <source>
        <dbReference type="ARBA" id="ARBA00004496"/>
    </source>
</evidence>
<dbReference type="GO" id="GO:0005525">
    <property type="term" value="F:GTP binding"/>
    <property type="evidence" value="ECO:0007669"/>
    <property type="project" value="UniProtKB-KW"/>
</dbReference>
<dbReference type="GO" id="GO:0003924">
    <property type="term" value="F:GTPase activity"/>
    <property type="evidence" value="ECO:0007669"/>
    <property type="project" value="InterPro"/>
</dbReference>
<dbReference type="InterPro" id="IPR050055">
    <property type="entry name" value="EF-Tu_GTPase"/>
</dbReference>
<keyword evidence="3" id="KW-0963">Cytoplasm</keyword>
<keyword evidence="11" id="KW-1185">Reference proteome</keyword>
<dbReference type="GO" id="GO:0005829">
    <property type="term" value="C:cytosol"/>
    <property type="evidence" value="ECO:0007669"/>
    <property type="project" value="TreeGrafter"/>
</dbReference>
<evidence type="ECO:0000256" key="5">
    <source>
        <dbReference type="ARBA" id="ARBA00022917"/>
    </source>
</evidence>
<dbReference type="PANTHER" id="PTHR43721:SF22">
    <property type="entry name" value="ELONGATION FACTOR TU, MITOCHONDRIAL"/>
    <property type="match status" value="1"/>
</dbReference>
<dbReference type="CDD" id="cd03696">
    <property type="entry name" value="SelB_II"/>
    <property type="match status" value="1"/>
</dbReference>
<dbReference type="PRINTS" id="PR00315">
    <property type="entry name" value="ELONGATNFCT"/>
</dbReference>
<dbReference type="EMBL" id="CP121694">
    <property type="protein sequence ID" value="WRO20569.1"/>
    <property type="molecule type" value="Genomic_DNA"/>
</dbReference>
<dbReference type="InterPro" id="IPR057335">
    <property type="entry name" value="Beta-barrel_SelB"/>
</dbReference>
<dbReference type="Gene3D" id="1.10.10.2770">
    <property type="match status" value="1"/>
</dbReference>
<dbReference type="SUPFAM" id="SSF50447">
    <property type="entry name" value="Translation proteins"/>
    <property type="match status" value="1"/>
</dbReference>
<dbReference type="InterPro" id="IPR000795">
    <property type="entry name" value="T_Tr_GTP-bd_dom"/>
</dbReference>
<dbReference type="Gene3D" id="3.40.50.300">
    <property type="entry name" value="P-loop containing nucleotide triphosphate hydrolases"/>
    <property type="match status" value="1"/>
</dbReference>
<dbReference type="KEGG" id="dbc:MFMK1_000351"/>
<accession>A0AAU0UL24</accession>
<name>A0AAU0UL24_9FIRM</name>
<dbReference type="CDD" id="cd04171">
    <property type="entry name" value="SelB"/>
    <property type="match status" value="1"/>
</dbReference>
<dbReference type="InterPro" id="IPR036388">
    <property type="entry name" value="WH-like_DNA-bd_sf"/>
</dbReference>
<keyword evidence="5" id="KW-0648">Protein biosynthesis</keyword>
<organism evidence="10 11">
    <name type="scientific">Metallumcola ferriviriculae</name>
    <dbReference type="NCBI Taxonomy" id="3039180"/>
    <lineage>
        <taxon>Bacteria</taxon>
        <taxon>Bacillati</taxon>
        <taxon>Bacillota</taxon>
        <taxon>Clostridia</taxon>
        <taxon>Neomoorellales</taxon>
        <taxon>Desulfitibacteraceae</taxon>
        <taxon>Metallumcola</taxon>
    </lineage>
</organism>
<evidence type="ECO:0000256" key="4">
    <source>
        <dbReference type="ARBA" id="ARBA00022741"/>
    </source>
</evidence>
<dbReference type="InterPro" id="IPR015190">
    <property type="entry name" value="Elong_fac_SelB-wing-hlx_typ-2"/>
</dbReference>
<dbReference type="CDD" id="cd15491">
    <property type="entry name" value="selB_III"/>
    <property type="match status" value="1"/>
</dbReference>
<dbReference type="PANTHER" id="PTHR43721">
    <property type="entry name" value="ELONGATION FACTOR TU-RELATED"/>
    <property type="match status" value="1"/>
</dbReference>
<evidence type="ECO:0000313" key="11">
    <source>
        <dbReference type="Proteomes" id="UP001329915"/>
    </source>
</evidence>
<dbReference type="InterPro" id="IPR005225">
    <property type="entry name" value="Small_GTP-bd"/>
</dbReference>
<dbReference type="GO" id="GO:0003723">
    <property type="term" value="F:RNA binding"/>
    <property type="evidence" value="ECO:0007669"/>
    <property type="project" value="InterPro"/>
</dbReference>
<dbReference type="InterPro" id="IPR015191">
    <property type="entry name" value="SelB_WHD4"/>
</dbReference>
<evidence type="ECO:0000256" key="7">
    <source>
        <dbReference type="ARBA" id="ARBA00025526"/>
    </source>
</evidence>
<evidence type="ECO:0000256" key="2">
    <source>
        <dbReference type="ARBA" id="ARBA00015953"/>
    </source>
</evidence>
<dbReference type="SUPFAM" id="SSF50465">
    <property type="entry name" value="EF-Tu/eEF-1alpha/eIF2-gamma C-terminal domain"/>
    <property type="match status" value="1"/>
</dbReference>
<dbReference type="PROSITE" id="PS00301">
    <property type="entry name" value="G_TR_1"/>
    <property type="match status" value="1"/>
</dbReference>
<dbReference type="InterPro" id="IPR031157">
    <property type="entry name" value="G_TR_CS"/>
</dbReference>
<proteinExistence type="predicted"/>
<keyword evidence="4" id="KW-0547">Nucleotide-binding</keyword>
<dbReference type="Pfam" id="PF09107">
    <property type="entry name" value="WHD_3rd_SelB"/>
    <property type="match status" value="1"/>
</dbReference>
<dbReference type="NCBIfam" id="TIGR00231">
    <property type="entry name" value="small_GTP"/>
    <property type="match status" value="1"/>
</dbReference>
<dbReference type="InterPro" id="IPR009000">
    <property type="entry name" value="Transl_B-barrel_sf"/>
</dbReference>
<protein>
    <recommendedName>
        <fullName evidence="2">Selenocysteine-specific elongation factor</fullName>
    </recommendedName>
    <alternativeName>
        <fullName evidence="8">SelB translation factor</fullName>
    </alternativeName>
</protein>
<evidence type="ECO:0000256" key="8">
    <source>
        <dbReference type="ARBA" id="ARBA00031615"/>
    </source>
</evidence>
<gene>
    <name evidence="10" type="primary">selB</name>
    <name evidence="10" type="ORF">MFMK1_000351</name>
</gene>
<keyword evidence="10" id="KW-0251">Elongation factor</keyword>
<dbReference type="InterPro" id="IPR004535">
    <property type="entry name" value="Transl_elong_SelB"/>
</dbReference>
<dbReference type="Proteomes" id="UP001329915">
    <property type="component" value="Chromosome"/>
</dbReference>
<dbReference type="InterPro" id="IPR027417">
    <property type="entry name" value="P-loop_NTPase"/>
</dbReference>
<dbReference type="Pfam" id="PF09106">
    <property type="entry name" value="WHD_2nd_SelB"/>
    <property type="match status" value="1"/>
</dbReference>
<comment type="function">
    <text evidence="7">Translation factor necessary for the incorporation of selenocysteine into proteins. It probably replaces EF-Tu for the insertion of selenocysteine directed by the UGA codon. SelB binds GTP and GDP.</text>
</comment>
<evidence type="ECO:0000259" key="9">
    <source>
        <dbReference type="PROSITE" id="PS51722"/>
    </source>
</evidence>
<dbReference type="GO" id="GO:0003746">
    <property type="term" value="F:translation elongation factor activity"/>
    <property type="evidence" value="ECO:0007669"/>
    <property type="project" value="UniProtKB-KW"/>
</dbReference>
<dbReference type="InterPro" id="IPR004161">
    <property type="entry name" value="EFTu-like_2"/>
</dbReference>
<dbReference type="Pfam" id="PF00009">
    <property type="entry name" value="GTP_EFTU"/>
    <property type="match status" value="1"/>
</dbReference>
<dbReference type="Pfam" id="PF25461">
    <property type="entry name" value="Beta-barrel_SelB"/>
    <property type="match status" value="1"/>
</dbReference>
<dbReference type="Gene3D" id="1.10.10.10">
    <property type="entry name" value="Winged helix-like DNA-binding domain superfamily/Winged helix DNA-binding domain"/>
    <property type="match status" value="1"/>
</dbReference>
<dbReference type="AlphaFoldDB" id="A0AAU0UL24"/>
<keyword evidence="6" id="KW-0342">GTP-binding</keyword>
<reference evidence="10 11" key="1">
    <citation type="submission" date="2023-04" db="EMBL/GenBank/DDBJ databases">
        <authorList>
            <person name="Hsu D."/>
        </authorList>
    </citation>
    <scope>NUCLEOTIDE SEQUENCE [LARGE SCALE GENOMIC DNA]</scope>
    <source>
        <strain evidence="10 11">MK1</strain>
    </source>
</reference>
<dbReference type="SUPFAM" id="SSF46785">
    <property type="entry name" value="Winged helix' DNA-binding domain"/>
    <property type="match status" value="3"/>
</dbReference>
<dbReference type="Gene3D" id="2.40.30.10">
    <property type="entry name" value="Translation factors"/>
    <property type="match status" value="2"/>
</dbReference>
<comment type="subcellular location">
    <subcellularLocation>
        <location evidence="1">Cytoplasm</location>
    </subcellularLocation>
</comment>